<accession>A0A5P8K936</accession>
<evidence type="ECO:0008006" key="4">
    <source>
        <dbReference type="Google" id="ProtNLM"/>
    </source>
</evidence>
<keyword evidence="3" id="KW-1185">Reference proteome</keyword>
<proteinExistence type="predicted"/>
<dbReference type="EMBL" id="CP045096">
    <property type="protein sequence ID" value="QFQ99332.1"/>
    <property type="molecule type" value="Genomic_DNA"/>
</dbReference>
<name>A0A5P8K936_9ACTN</name>
<evidence type="ECO:0000256" key="1">
    <source>
        <dbReference type="SAM" id="MobiDB-lite"/>
    </source>
</evidence>
<gene>
    <name evidence="2" type="ORF">F9278_27860</name>
</gene>
<dbReference type="KEGG" id="sphv:F9278_27860"/>
<dbReference type="AlphaFoldDB" id="A0A5P8K936"/>
<dbReference type="Proteomes" id="UP000327294">
    <property type="component" value="Chromosome"/>
</dbReference>
<organism evidence="2 3">
    <name type="scientific">Streptomyces phaeolivaceus</name>
    <dbReference type="NCBI Taxonomy" id="2653200"/>
    <lineage>
        <taxon>Bacteria</taxon>
        <taxon>Bacillati</taxon>
        <taxon>Actinomycetota</taxon>
        <taxon>Actinomycetes</taxon>
        <taxon>Kitasatosporales</taxon>
        <taxon>Streptomycetaceae</taxon>
        <taxon>Streptomyces</taxon>
    </lineage>
</organism>
<sequence length="163" mass="17812">MSRARFGFAAHPEALADLREVPDHIRDLALLELQHLVHGNERGAPLVGRLAGCHKVYIDPKAEWRLVIQFRDAPAGSRHNREIYLIAAGEREAGAVYRAAAQRLNRSAETTPEAAPLRRQAEAARARSPHLRSVPATSTSASLSDAPRPRTTAESPAVRKAHA</sequence>
<reference evidence="2 3" key="1">
    <citation type="submission" date="2019-10" db="EMBL/GenBank/DDBJ databases">
        <title>Streptomyces sp. strain GY16 isolated from leaves of Broussonetia papyrifera.</title>
        <authorList>
            <person name="Mo P."/>
        </authorList>
    </citation>
    <scope>NUCLEOTIDE SEQUENCE [LARGE SCALE GENOMIC DNA]</scope>
    <source>
        <strain evidence="2 3">GY16</strain>
    </source>
</reference>
<protein>
    <recommendedName>
        <fullName evidence="4">Type II toxin-antitoxin system RelE/ParE family toxin</fullName>
    </recommendedName>
</protein>
<evidence type="ECO:0000313" key="2">
    <source>
        <dbReference type="EMBL" id="QFQ99332.1"/>
    </source>
</evidence>
<dbReference type="RefSeq" id="WP_152170755.1">
    <property type="nucleotide sequence ID" value="NZ_CP045096.1"/>
</dbReference>
<feature type="region of interest" description="Disordered" evidence="1">
    <location>
        <begin position="104"/>
        <end position="163"/>
    </location>
</feature>
<evidence type="ECO:0000313" key="3">
    <source>
        <dbReference type="Proteomes" id="UP000327294"/>
    </source>
</evidence>